<comment type="caution">
    <text evidence="3">The sequence shown here is derived from an EMBL/GenBank/DDBJ whole genome shotgun (WGS) entry which is preliminary data.</text>
</comment>
<dbReference type="InterPro" id="IPR003509">
    <property type="entry name" value="UPF0102_YraN-like"/>
</dbReference>
<dbReference type="PANTHER" id="PTHR34039:SF1">
    <property type="entry name" value="UPF0102 PROTEIN YRAN"/>
    <property type="match status" value="1"/>
</dbReference>
<name>A0A9D2F481_9FIRM</name>
<dbReference type="AlphaFoldDB" id="A0A9D2F481"/>
<dbReference type="PANTHER" id="PTHR34039">
    <property type="entry name" value="UPF0102 PROTEIN YRAN"/>
    <property type="match status" value="1"/>
</dbReference>
<evidence type="ECO:0000256" key="2">
    <source>
        <dbReference type="HAMAP-Rule" id="MF_00048"/>
    </source>
</evidence>
<dbReference type="NCBIfam" id="TIGR00252">
    <property type="entry name" value="YraN family protein"/>
    <property type="match status" value="1"/>
</dbReference>
<dbReference type="InterPro" id="IPR011335">
    <property type="entry name" value="Restrct_endonuc-II-like"/>
</dbReference>
<dbReference type="EMBL" id="DXBO01000142">
    <property type="protein sequence ID" value="HIZ49053.1"/>
    <property type="molecule type" value="Genomic_DNA"/>
</dbReference>
<comment type="similarity">
    <text evidence="1 2">Belongs to the UPF0102 family.</text>
</comment>
<dbReference type="CDD" id="cd20736">
    <property type="entry name" value="PoNe_Nuclease"/>
    <property type="match status" value="1"/>
</dbReference>
<gene>
    <name evidence="3" type="ORF">H9810_10060</name>
</gene>
<organism evidence="3 4">
    <name type="scientific">Candidatus Gemmiger excrementavium</name>
    <dbReference type="NCBI Taxonomy" id="2838608"/>
    <lineage>
        <taxon>Bacteria</taxon>
        <taxon>Bacillati</taxon>
        <taxon>Bacillota</taxon>
        <taxon>Clostridia</taxon>
        <taxon>Eubacteriales</taxon>
        <taxon>Gemmiger</taxon>
    </lineage>
</organism>
<reference evidence="3" key="2">
    <citation type="submission" date="2021-04" db="EMBL/GenBank/DDBJ databases">
        <authorList>
            <person name="Gilroy R."/>
        </authorList>
    </citation>
    <scope>NUCLEOTIDE SEQUENCE</scope>
    <source>
        <strain evidence="3">3436</strain>
    </source>
</reference>
<dbReference type="NCBIfam" id="NF009150">
    <property type="entry name" value="PRK12497.1-3"/>
    <property type="match status" value="1"/>
</dbReference>
<evidence type="ECO:0000256" key="1">
    <source>
        <dbReference type="ARBA" id="ARBA00006738"/>
    </source>
</evidence>
<evidence type="ECO:0000313" key="3">
    <source>
        <dbReference type="EMBL" id="HIZ49053.1"/>
    </source>
</evidence>
<dbReference type="SUPFAM" id="SSF52980">
    <property type="entry name" value="Restriction endonuclease-like"/>
    <property type="match status" value="1"/>
</dbReference>
<evidence type="ECO:0000313" key="4">
    <source>
        <dbReference type="Proteomes" id="UP000824031"/>
    </source>
</evidence>
<dbReference type="Proteomes" id="UP000824031">
    <property type="component" value="Unassembled WGS sequence"/>
</dbReference>
<dbReference type="Gene3D" id="3.40.1350.10">
    <property type="match status" value="1"/>
</dbReference>
<dbReference type="Pfam" id="PF02021">
    <property type="entry name" value="UPF0102"/>
    <property type="match status" value="1"/>
</dbReference>
<dbReference type="GO" id="GO:0003676">
    <property type="term" value="F:nucleic acid binding"/>
    <property type="evidence" value="ECO:0007669"/>
    <property type="project" value="InterPro"/>
</dbReference>
<proteinExistence type="inferred from homology"/>
<accession>A0A9D2F481</accession>
<dbReference type="HAMAP" id="MF_00048">
    <property type="entry name" value="UPF0102"/>
    <property type="match status" value="1"/>
</dbReference>
<protein>
    <recommendedName>
        <fullName evidence="2">UPF0102 protein H9810_10060</fullName>
    </recommendedName>
</protein>
<dbReference type="InterPro" id="IPR011856">
    <property type="entry name" value="tRNA_endonuc-like_dom_sf"/>
</dbReference>
<reference evidence="3" key="1">
    <citation type="journal article" date="2021" name="PeerJ">
        <title>Extensive microbial diversity within the chicken gut microbiome revealed by metagenomics and culture.</title>
        <authorList>
            <person name="Gilroy R."/>
            <person name="Ravi A."/>
            <person name="Getino M."/>
            <person name="Pursley I."/>
            <person name="Horton D.L."/>
            <person name="Alikhan N.F."/>
            <person name="Baker D."/>
            <person name="Gharbi K."/>
            <person name="Hall N."/>
            <person name="Watson M."/>
            <person name="Adriaenssens E.M."/>
            <person name="Foster-Nyarko E."/>
            <person name="Jarju S."/>
            <person name="Secka A."/>
            <person name="Antonio M."/>
            <person name="Oren A."/>
            <person name="Chaudhuri R.R."/>
            <person name="La Ragione R."/>
            <person name="Hildebrand F."/>
            <person name="Pallen M.J."/>
        </authorList>
    </citation>
    <scope>NUCLEOTIDE SEQUENCE</scope>
    <source>
        <strain evidence="3">3436</strain>
    </source>
</reference>
<sequence>MNRETGQKGEAVAAQYYRQRGYLLLNHNYRTRMGELDLVLYKDGTVVFAEVKTRTGHPLTTPADAVGPQKQRRLILAAQIYLQNSPYFDAPARFDVVEVTPAERGWQVHCIFDAFQMGM</sequence>